<dbReference type="PANTHER" id="PTHR31793:SF37">
    <property type="entry name" value="ACYL-COA THIOESTER HYDROLASE YBGC"/>
    <property type="match status" value="1"/>
</dbReference>
<keyword evidence="1" id="KW-0378">Hydrolase</keyword>
<accession>A0ABQ1P2Z0</accession>
<sequence>MLAALRNNRLEWLIVKWDLDNPYTLDITVQADDIDALGHANNTVYVRWLEGCAWRHSMSLGLGLDEYRQLDRAMAVVRHEIDYLAAGYLGDELVMATWIIHWDRKLRMTRHFQLCRKSDGATLLRARTTFACIELSTGKPRRMPPVFLENYGKALVEEAVG</sequence>
<dbReference type="PANTHER" id="PTHR31793">
    <property type="entry name" value="4-HYDROXYBENZOYL-COA THIOESTERASE FAMILY MEMBER"/>
    <property type="match status" value="1"/>
</dbReference>
<protein>
    <recommendedName>
        <fullName evidence="4">Acyl-CoA thioester hydrolase</fullName>
    </recommendedName>
</protein>
<evidence type="ECO:0000313" key="3">
    <source>
        <dbReference type="Proteomes" id="UP000638188"/>
    </source>
</evidence>
<comment type="caution">
    <text evidence="2">The sequence shown here is derived from an EMBL/GenBank/DDBJ whole genome shotgun (WGS) entry which is preliminary data.</text>
</comment>
<dbReference type="SUPFAM" id="SSF54637">
    <property type="entry name" value="Thioesterase/thiol ester dehydrase-isomerase"/>
    <property type="match status" value="1"/>
</dbReference>
<keyword evidence="3" id="KW-1185">Reference proteome</keyword>
<name>A0ABQ1P2Z0_9GAMM</name>
<dbReference type="InterPro" id="IPR029069">
    <property type="entry name" value="HotDog_dom_sf"/>
</dbReference>
<reference evidence="3" key="1">
    <citation type="journal article" date="2019" name="Int. J. Syst. Evol. Microbiol.">
        <title>The Global Catalogue of Microorganisms (GCM) 10K type strain sequencing project: providing services to taxonomists for standard genome sequencing and annotation.</title>
        <authorList>
            <consortium name="The Broad Institute Genomics Platform"/>
            <consortium name="The Broad Institute Genome Sequencing Center for Infectious Disease"/>
            <person name="Wu L."/>
            <person name="Ma J."/>
        </authorList>
    </citation>
    <scope>NUCLEOTIDE SEQUENCE [LARGE SCALE GENOMIC DNA]</scope>
    <source>
        <strain evidence="3">CGMCC 1.12482</strain>
    </source>
</reference>
<dbReference type="Pfam" id="PF13279">
    <property type="entry name" value="4HBT_2"/>
    <property type="match status" value="1"/>
</dbReference>
<dbReference type="Gene3D" id="3.10.129.10">
    <property type="entry name" value="Hotdog Thioesterase"/>
    <property type="match status" value="1"/>
</dbReference>
<evidence type="ECO:0000313" key="2">
    <source>
        <dbReference type="EMBL" id="GGC90057.1"/>
    </source>
</evidence>
<dbReference type="EMBL" id="BMFF01000001">
    <property type="protein sequence ID" value="GGC90057.1"/>
    <property type="molecule type" value="Genomic_DNA"/>
</dbReference>
<proteinExistence type="predicted"/>
<dbReference type="InterPro" id="IPR050563">
    <property type="entry name" value="4-hydroxybenzoyl-CoA_TE"/>
</dbReference>
<evidence type="ECO:0000256" key="1">
    <source>
        <dbReference type="ARBA" id="ARBA00022801"/>
    </source>
</evidence>
<evidence type="ECO:0008006" key="4">
    <source>
        <dbReference type="Google" id="ProtNLM"/>
    </source>
</evidence>
<dbReference type="CDD" id="cd00586">
    <property type="entry name" value="4HBT"/>
    <property type="match status" value="1"/>
</dbReference>
<gene>
    <name evidence="2" type="ORF">GCM10007418_07250</name>
</gene>
<organism evidence="2 3">
    <name type="scientific">Halopseudomonas salina</name>
    <dbReference type="NCBI Taxonomy" id="1323744"/>
    <lineage>
        <taxon>Bacteria</taxon>
        <taxon>Pseudomonadati</taxon>
        <taxon>Pseudomonadota</taxon>
        <taxon>Gammaproteobacteria</taxon>
        <taxon>Pseudomonadales</taxon>
        <taxon>Pseudomonadaceae</taxon>
        <taxon>Halopseudomonas</taxon>
    </lineage>
</organism>
<dbReference type="Proteomes" id="UP000638188">
    <property type="component" value="Unassembled WGS sequence"/>
</dbReference>